<evidence type="ECO:0008006" key="4">
    <source>
        <dbReference type="Google" id="ProtNLM"/>
    </source>
</evidence>
<feature type="compositionally biased region" description="Acidic residues" evidence="1">
    <location>
        <begin position="207"/>
        <end position="216"/>
    </location>
</feature>
<dbReference type="SUPFAM" id="SSF53098">
    <property type="entry name" value="Ribonuclease H-like"/>
    <property type="match status" value="1"/>
</dbReference>
<feature type="region of interest" description="Disordered" evidence="1">
    <location>
        <begin position="196"/>
        <end position="225"/>
    </location>
</feature>
<feature type="compositionally biased region" description="Polar residues" evidence="1">
    <location>
        <begin position="159"/>
        <end position="172"/>
    </location>
</feature>
<dbReference type="OrthoDB" id="2445862at2759"/>
<evidence type="ECO:0000313" key="2">
    <source>
        <dbReference type="EMBL" id="GAV09014.1"/>
    </source>
</evidence>
<proteinExistence type="predicted"/>
<keyword evidence="3" id="KW-1185">Reference proteome</keyword>
<evidence type="ECO:0000256" key="1">
    <source>
        <dbReference type="SAM" id="MobiDB-lite"/>
    </source>
</evidence>
<dbReference type="Proteomes" id="UP000186922">
    <property type="component" value="Unassembled WGS sequence"/>
</dbReference>
<organism evidence="2 3">
    <name type="scientific">Ramazzottius varieornatus</name>
    <name type="common">Water bear</name>
    <name type="synonym">Tardigrade</name>
    <dbReference type="NCBI Taxonomy" id="947166"/>
    <lineage>
        <taxon>Eukaryota</taxon>
        <taxon>Metazoa</taxon>
        <taxon>Ecdysozoa</taxon>
        <taxon>Tardigrada</taxon>
        <taxon>Eutardigrada</taxon>
        <taxon>Parachela</taxon>
        <taxon>Hypsibioidea</taxon>
        <taxon>Ramazzottiidae</taxon>
        <taxon>Ramazzottius</taxon>
    </lineage>
</organism>
<comment type="caution">
    <text evidence="2">The sequence shown here is derived from an EMBL/GenBank/DDBJ whole genome shotgun (WGS) entry which is preliminary data.</text>
</comment>
<name>A0A1D1WAR5_RAMVA</name>
<evidence type="ECO:0000313" key="3">
    <source>
        <dbReference type="Proteomes" id="UP000186922"/>
    </source>
</evidence>
<protein>
    <recommendedName>
        <fullName evidence="4">HAT C-terminal dimerisation domain-containing protein</fullName>
    </recommendedName>
</protein>
<dbReference type="AlphaFoldDB" id="A0A1D1WAR5"/>
<sequence>MFLHPKYKLNLFRSVPAIIHGGFIYEWASDLYRQSFRKHPTKLLTCAVHYSGNKHIFVAKYTRQISNPFDYWSYAETEHHELAQLAKFLLPACPHAAGVKRFWKKMKEVHTANRNRLPLSLVSEMCTLNMKLCREDNVREAEKQKETEKKVKPRHGAECQQSEQKVEQSPTKVKNGLLIIREHSGDLLELDSQTSELDELFAQHEDAAEEDGDDDQPALSGEKFFTSAELFDTSGV</sequence>
<accession>A0A1D1WAR5</accession>
<dbReference type="EMBL" id="BDGG01000020">
    <property type="protein sequence ID" value="GAV09014.1"/>
    <property type="molecule type" value="Genomic_DNA"/>
</dbReference>
<feature type="region of interest" description="Disordered" evidence="1">
    <location>
        <begin position="143"/>
        <end position="172"/>
    </location>
</feature>
<dbReference type="InterPro" id="IPR012337">
    <property type="entry name" value="RNaseH-like_sf"/>
</dbReference>
<gene>
    <name evidence="2" type="primary">RvY_18620-1</name>
    <name evidence="2" type="synonym">RvY_18620.1</name>
    <name evidence="2" type="ORF">RvY_18620</name>
</gene>
<reference evidence="2 3" key="1">
    <citation type="journal article" date="2016" name="Nat. Commun.">
        <title>Extremotolerant tardigrade genome and improved radiotolerance of human cultured cells by tardigrade-unique protein.</title>
        <authorList>
            <person name="Hashimoto T."/>
            <person name="Horikawa D.D."/>
            <person name="Saito Y."/>
            <person name="Kuwahara H."/>
            <person name="Kozuka-Hata H."/>
            <person name="Shin-I T."/>
            <person name="Minakuchi Y."/>
            <person name="Ohishi K."/>
            <person name="Motoyama A."/>
            <person name="Aizu T."/>
            <person name="Enomoto A."/>
            <person name="Kondo K."/>
            <person name="Tanaka S."/>
            <person name="Hara Y."/>
            <person name="Koshikawa S."/>
            <person name="Sagara H."/>
            <person name="Miura T."/>
            <person name="Yokobori S."/>
            <person name="Miyagawa K."/>
            <person name="Suzuki Y."/>
            <person name="Kubo T."/>
            <person name="Oyama M."/>
            <person name="Kohara Y."/>
            <person name="Fujiyama A."/>
            <person name="Arakawa K."/>
            <person name="Katayama T."/>
            <person name="Toyoda A."/>
            <person name="Kunieda T."/>
        </authorList>
    </citation>
    <scope>NUCLEOTIDE SEQUENCE [LARGE SCALE GENOMIC DNA]</scope>
    <source>
        <strain evidence="2 3">YOKOZUNA-1</strain>
    </source>
</reference>